<evidence type="ECO:0000313" key="7">
    <source>
        <dbReference type="Proteomes" id="UP000078368"/>
    </source>
</evidence>
<evidence type="ECO:0000256" key="4">
    <source>
        <dbReference type="SAM" id="MobiDB-lite"/>
    </source>
</evidence>
<dbReference type="GO" id="GO:0030170">
    <property type="term" value="F:pyridoxal phosphate binding"/>
    <property type="evidence" value="ECO:0007669"/>
    <property type="project" value="UniProtKB-UniRule"/>
</dbReference>
<feature type="modified residue" description="N6-(pyridoxal phosphate)lysine" evidence="2">
    <location>
        <position position="84"/>
    </location>
</feature>
<feature type="region of interest" description="Disordered" evidence="4">
    <location>
        <begin position="1"/>
        <end position="41"/>
    </location>
</feature>
<dbReference type="InterPro" id="IPR029066">
    <property type="entry name" value="PLP-binding_barrel"/>
</dbReference>
<dbReference type="InterPro" id="IPR001608">
    <property type="entry name" value="Ala_racemase_N"/>
</dbReference>
<dbReference type="EMBL" id="LVZK01000003">
    <property type="protein sequence ID" value="OAP85453.1"/>
    <property type="molecule type" value="Genomic_DNA"/>
</dbReference>
<evidence type="ECO:0000313" key="6">
    <source>
        <dbReference type="EMBL" id="OAP85453.1"/>
    </source>
</evidence>
<dbReference type="PANTHER" id="PTHR10146:SF14">
    <property type="entry name" value="PYRIDOXAL PHOSPHATE HOMEOSTASIS PROTEIN"/>
    <property type="match status" value="1"/>
</dbReference>
<evidence type="ECO:0000256" key="1">
    <source>
        <dbReference type="ARBA" id="ARBA00022898"/>
    </source>
</evidence>
<dbReference type="AlphaFoldDB" id="A0A179B2K2"/>
<protein>
    <recommendedName>
        <fullName evidence="2">Pyridoxal phosphate homeostasis protein</fullName>
        <shortName evidence="2">PLP homeostasis protein</shortName>
    </recommendedName>
</protein>
<keyword evidence="7" id="KW-1185">Reference proteome</keyword>
<sequence length="299" mass="31105">MNENGGKGTGGIETSRVDANGGRAGGVETNGVNWSGQETSFEGISRPDVSEIAGRWESLRDKVAAAASRAGREENAVSILLAAKFQEPERVAAALRAGGSLIGHNYIQQLEEGERALTELGAPFHRVHVIGHVQANKAGKAIRAADCIETVDSPKLAARLDRLQGERISAGELRKDGSPLGPFDVMIQVNSAGSESQHGVDPSGVVDLAGAVADLPNLRLVGLMLIGANTDDVAAVAASHARVRELRDAVQAAGVASCTELSMGMTGDMEIAIAEGSTEVRIGTAVFGPRPVMKQTRSQ</sequence>
<evidence type="ECO:0000259" key="5">
    <source>
        <dbReference type="Pfam" id="PF01168"/>
    </source>
</evidence>
<dbReference type="CDD" id="cd00635">
    <property type="entry name" value="PLPDE_III_YBL036c_like"/>
    <property type="match status" value="1"/>
</dbReference>
<accession>A0A179B2K2</accession>
<dbReference type="PANTHER" id="PTHR10146">
    <property type="entry name" value="PROLINE SYNTHETASE CO-TRANSCRIBED BACTERIAL HOMOLOG PROTEIN"/>
    <property type="match status" value="1"/>
</dbReference>
<gene>
    <name evidence="6" type="ORF">A4H34_10285</name>
</gene>
<proteinExistence type="inferred from homology"/>
<comment type="caution">
    <text evidence="6">The sequence shown here is derived from an EMBL/GenBank/DDBJ whole genome shotgun (WGS) entry which is preliminary data.</text>
</comment>
<evidence type="ECO:0000256" key="2">
    <source>
        <dbReference type="HAMAP-Rule" id="MF_02087"/>
    </source>
</evidence>
<reference evidence="6 7" key="1">
    <citation type="submission" date="2016-04" db="EMBL/GenBank/DDBJ databases">
        <title>Peptidophaga gingivicola gen. nov., sp. nov., isolated from human subgingival plaque.</title>
        <authorList>
            <person name="Beall C.J."/>
            <person name="Mokrzan E.M."/>
            <person name="Griffen A.L."/>
            <person name="Leys E.J."/>
        </authorList>
    </citation>
    <scope>NUCLEOTIDE SEQUENCE [LARGE SCALE GENOMIC DNA]</scope>
    <source>
        <strain evidence="6 7">BA112</strain>
    </source>
</reference>
<organism evidence="6 7">
    <name type="scientific">Peptidiphaga gingivicola</name>
    <dbReference type="NCBI Taxonomy" id="2741497"/>
    <lineage>
        <taxon>Bacteria</taxon>
        <taxon>Bacillati</taxon>
        <taxon>Actinomycetota</taxon>
        <taxon>Actinomycetes</taxon>
        <taxon>Actinomycetales</taxon>
        <taxon>Actinomycetaceae</taxon>
        <taxon>Peptidiphaga</taxon>
    </lineage>
</organism>
<dbReference type="Gene3D" id="3.20.20.10">
    <property type="entry name" value="Alanine racemase"/>
    <property type="match status" value="1"/>
</dbReference>
<feature type="domain" description="Alanine racemase N-terminal" evidence="5">
    <location>
        <begin position="89"/>
        <end position="291"/>
    </location>
</feature>
<feature type="compositionally biased region" description="Polar residues" evidence="4">
    <location>
        <begin position="30"/>
        <end position="41"/>
    </location>
</feature>
<name>A0A179B2K2_9ACTO</name>
<dbReference type="STRING" id="1823756.A4H34_10285"/>
<dbReference type="Proteomes" id="UP000078368">
    <property type="component" value="Unassembled WGS sequence"/>
</dbReference>
<dbReference type="OrthoDB" id="9804072at2"/>
<evidence type="ECO:0000256" key="3">
    <source>
        <dbReference type="RuleBase" id="RU004514"/>
    </source>
</evidence>
<comment type="function">
    <text evidence="2">Pyridoxal 5'-phosphate (PLP)-binding protein, which is involved in PLP homeostasis.</text>
</comment>
<feature type="compositionally biased region" description="Gly residues" evidence="4">
    <location>
        <begin position="1"/>
        <end position="11"/>
    </location>
</feature>
<keyword evidence="1 2" id="KW-0663">Pyridoxal phosphate</keyword>
<comment type="similarity">
    <text evidence="2 3">Belongs to the pyridoxal phosphate-binding protein YggS/PROSC family.</text>
</comment>
<dbReference type="RefSeq" id="WP_082903208.1">
    <property type="nucleotide sequence ID" value="NZ_LVZK01000003.1"/>
</dbReference>
<dbReference type="InterPro" id="IPR011078">
    <property type="entry name" value="PyrdxlP_homeostasis"/>
</dbReference>
<dbReference type="SUPFAM" id="SSF51419">
    <property type="entry name" value="PLP-binding barrel"/>
    <property type="match status" value="1"/>
</dbReference>
<dbReference type="Pfam" id="PF01168">
    <property type="entry name" value="Ala_racemase_N"/>
    <property type="match status" value="1"/>
</dbReference>
<dbReference type="NCBIfam" id="TIGR00044">
    <property type="entry name" value="YggS family pyridoxal phosphate-dependent enzyme"/>
    <property type="match status" value="1"/>
</dbReference>
<dbReference type="HAMAP" id="MF_02087">
    <property type="entry name" value="PLP_homeostasis"/>
    <property type="match status" value="1"/>
</dbReference>